<feature type="coiled-coil region" evidence="7">
    <location>
        <begin position="168"/>
        <end position="202"/>
    </location>
</feature>
<comment type="caution">
    <text evidence="8">The sequence shown here is derived from an EMBL/GenBank/DDBJ whole genome shotgun (WGS) entry which is preliminary data.</text>
</comment>
<dbReference type="PANTHER" id="PTHR32247:SF3">
    <property type="entry name" value="DIABLO IAP-BINDING MITOCHONDRIAL PROTEIN"/>
    <property type="match status" value="1"/>
</dbReference>
<dbReference type="GO" id="GO:0008631">
    <property type="term" value="P:intrinsic apoptotic signaling pathway in response to oxidative stress"/>
    <property type="evidence" value="ECO:0007669"/>
    <property type="project" value="TreeGrafter"/>
</dbReference>
<keyword evidence="2" id="KW-0053">Apoptosis</keyword>
<gene>
    <name evidence="8" type="ORF">TSAR_000708</name>
</gene>
<evidence type="ECO:0000256" key="3">
    <source>
        <dbReference type="ARBA" id="ARBA00022946"/>
    </source>
</evidence>
<comment type="subcellular location">
    <subcellularLocation>
        <location evidence="1">Mitochondrion</location>
    </subcellularLocation>
</comment>
<keyword evidence="3" id="KW-0809">Transit peptide</keyword>
<dbReference type="PANTHER" id="PTHR32247">
    <property type="entry name" value="DIABLO HOMOLOG, MITOCHONDRIAL"/>
    <property type="match status" value="1"/>
</dbReference>
<dbReference type="Pfam" id="PF09057">
    <property type="entry name" value="Smac_DIABLO"/>
    <property type="match status" value="1"/>
</dbReference>
<evidence type="ECO:0000256" key="4">
    <source>
        <dbReference type="ARBA" id="ARBA00023128"/>
    </source>
</evidence>
<organism evidence="8 9">
    <name type="scientific">Trichomalopsis sarcophagae</name>
    <dbReference type="NCBI Taxonomy" id="543379"/>
    <lineage>
        <taxon>Eukaryota</taxon>
        <taxon>Metazoa</taxon>
        <taxon>Ecdysozoa</taxon>
        <taxon>Arthropoda</taxon>
        <taxon>Hexapoda</taxon>
        <taxon>Insecta</taxon>
        <taxon>Pterygota</taxon>
        <taxon>Neoptera</taxon>
        <taxon>Endopterygota</taxon>
        <taxon>Hymenoptera</taxon>
        <taxon>Apocrita</taxon>
        <taxon>Proctotrupomorpha</taxon>
        <taxon>Chalcidoidea</taxon>
        <taxon>Pteromalidae</taxon>
        <taxon>Pteromalinae</taxon>
        <taxon>Trichomalopsis</taxon>
    </lineage>
</organism>
<dbReference type="GO" id="GO:0005739">
    <property type="term" value="C:mitochondrion"/>
    <property type="evidence" value="ECO:0007669"/>
    <property type="project" value="UniProtKB-SubCell"/>
</dbReference>
<protein>
    <recommendedName>
        <fullName evidence="5">Direct IAP-binding protein with low pI</fullName>
    </recommendedName>
</protein>
<reference evidence="8 9" key="1">
    <citation type="journal article" date="2017" name="Curr. Biol.">
        <title>The Evolution of Venom by Co-option of Single-Copy Genes.</title>
        <authorList>
            <person name="Martinson E.O."/>
            <person name="Mrinalini"/>
            <person name="Kelkar Y.D."/>
            <person name="Chang C.H."/>
            <person name="Werren J.H."/>
        </authorList>
    </citation>
    <scope>NUCLEOTIDE SEQUENCE [LARGE SCALE GENOMIC DNA]</scope>
    <source>
        <strain evidence="8 9">Alberta</strain>
        <tissue evidence="8">Whole body</tissue>
    </source>
</reference>
<dbReference type="GO" id="GO:0051402">
    <property type="term" value="P:neuron apoptotic process"/>
    <property type="evidence" value="ECO:0007669"/>
    <property type="project" value="TreeGrafter"/>
</dbReference>
<dbReference type="Gene3D" id="1.20.58.70">
    <property type="match status" value="1"/>
</dbReference>
<evidence type="ECO:0000256" key="5">
    <source>
        <dbReference type="ARBA" id="ARBA00033049"/>
    </source>
</evidence>
<evidence type="ECO:0000256" key="7">
    <source>
        <dbReference type="SAM" id="Coils"/>
    </source>
</evidence>
<evidence type="ECO:0000256" key="2">
    <source>
        <dbReference type="ARBA" id="ARBA00022703"/>
    </source>
</evidence>
<sequence length="227" mass="26157">MAFRNMIKIFLRKFSPVHPVVLYATTAPMFTNPDPPKDPNNDQKLQFEPPSPSNLTYDFLIKQSTINAVNSASQALTVTYSAIENTSREYRKLLTRLIALMNEAILRDVTDSHWDEILEIRSQMQKKKHILMQFIGYMDYVHKMAEAASEISFLAGMDNLSTSLTQRIDDALVKIQTEKTNNSQLEEEYTRVQEESIKSSNKKEAYKKEKINVQDTQIIDLDNLDDD</sequence>
<keyword evidence="4" id="KW-0496">Mitochondrion</keyword>
<dbReference type="AlphaFoldDB" id="A0A232FMS7"/>
<dbReference type="InterPro" id="IPR009062">
    <property type="entry name" value="Smac/DIABLO-like_sf"/>
</dbReference>
<name>A0A232FMS7_9HYME</name>
<dbReference type="InterPro" id="IPR015142">
    <property type="entry name" value="Smac_DIABLO"/>
</dbReference>
<evidence type="ECO:0000256" key="1">
    <source>
        <dbReference type="ARBA" id="ARBA00004173"/>
    </source>
</evidence>
<dbReference type="SUPFAM" id="SSF46984">
    <property type="entry name" value="Smac/diablo"/>
    <property type="match status" value="1"/>
</dbReference>
<proteinExistence type="inferred from homology"/>
<accession>A0A232FMS7</accession>
<comment type="similarity">
    <text evidence="6">Belongs to the Smac/DIABLO protein family.</text>
</comment>
<evidence type="ECO:0000256" key="6">
    <source>
        <dbReference type="ARBA" id="ARBA00046319"/>
    </source>
</evidence>
<dbReference type="EMBL" id="NNAY01000039">
    <property type="protein sequence ID" value="OXU31667.1"/>
    <property type="molecule type" value="Genomic_DNA"/>
</dbReference>
<dbReference type="OrthoDB" id="6153032at2759"/>
<keyword evidence="7" id="KW-0175">Coiled coil</keyword>
<keyword evidence="9" id="KW-1185">Reference proteome</keyword>
<evidence type="ECO:0000313" key="8">
    <source>
        <dbReference type="EMBL" id="OXU31667.1"/>
    </source>
</evidence>
<evidence type="ECO:0000313" key="9">
    <source>
        <dbReference type="Proteomes" id="UP000215335"/>
    </source>
</evidence>
<dbReference type="Proteomes" id="UP000215335">
    <property type="component" value="Unassembled WGS sequence"/>
</dbReference>